<dbReference type="EMBL" id="CP002355">
    <property type="protein sequence ID" value="ADR33998.1"/>
    <property type="molecule type" value="Genomic_DNA"/>
</dbReference>
<accession>E4TY78</accession>
<keyword evidence="2" id="KW-1185">Reference proteome</keyword>
<dbReference type="RefSeq" id="WP_013460195.1">
    <property type="nucleotide sequence ID" value="NC_014762.1"/>
</dbReference>
<gene>
    <name evidence="1" type="ordered locus">Sulku_1335</name>
</gene>
<dbReference type="KEGG" id="sku:Sulku_1335"/>
<proteinExistence type="predicted"/>
<evidence type="ECO:0000313" key="1">
    <source>
        <dbReference type="EMBL" id="ADR33998.1"/>
    </source>
</evidence>
<dbReference type="Proteomes" id="UP000008721">
    <property type="component" value="Chromosome"/>
</dbReference>
<protein>
    <submittedName>
        <fullName evidence="1">Uncharacterized protein</fullName>
    </submittedName>
</protein>
<evidence type="ECO:0000313" key="2">
    <source>
        <dbReference type="Proteomes" id="UP000008721"/>
    </source>
</evidence>
<organism evidence="1 2">
    <name type="scientific">Sulfuricurvum kujiense (strain ATCC BAA-921 / DSM 16994 / JCM 11577 / YK-1)</name>
    <dbReference type="NCBI Taxonomy" id="709032"/>
    <lineage>
        <taxon>Bacteria</taxon>
        <taxon>Pseudomonadati</taxon>
        <taxon>Campylobacterota</taxon>
        <taxon>Epsilonproteobacteria</taxon>
        <taxon>Campylobacterales</taxon>
        <taxon>Sulfurimonadaceae</taxon>
        <taxon>Sulfuricurvum</taxon>
    </lineage>
</organism>
<name>E4TY78_SULKY</name>
<dbReference type="OrthoDB" id="5365763at2"/>
<dbReference type="STRING" id="709032.Sulku_1335"/>
<dbReference type="HOGENOM" id="CLU_2821728_0_0_7"/>
<dbReference type="AlphaFoldDB" id="E4TY78"/>
<reference evidence="1 2" key="1">
    <citation type="journal article" date="2012" name="Stand. Genomic Sci.">
        <title>Complete genome sequence of the sulfur compounds oxidizing chemolithoautotroph Sulfuricurvum kujiense type strain (YK-1(T)).</title>
        <authorList>
            <person name="Han C."/>
            <person name="Kotsyurbenko O."/>
            <person name="Chertkov O."/>
            <person name="Held B."/>
            <person name="Lapidus A."/>
            <person name="Nolan M."/>
            <person name="Lucas S."/>
            <person name="Hammon N."/>
            <person name="Deshpande S."/>
            <person name="Cheng J.F."/>
            <person name="Tapia R."/>
            <person name="Goodwin L.A."/>
            <person name="Pitluck S."/>
            <person name="Liolios K."/>
            <person name="Pagani I."/>
            <person name="Ivanova N."/>
            <person name="Mavromatis K."/>
            <person name="Mikhailova N."/>
            <person name="Pati A."/>
            <person name="Chen A."/>
            <person name="Palaniappan K."/>
            <person name="Land M."/>
            <person name="Hauser L."/>
            <person name="Chang Y.J."/>
            <person name="Jeffries C.D."/>
            <person name="Brambilla E.M."/>
            <person name="Rohde M."/>
            <person name="Spring S."/>
            <person name="Sikorski J."/>
            <person name="Goker M."/>
            <person name="Woyke T."/>
            <person name="Bristow J."/>
            <person name="Eisen J.A."/>
            <person name="Markowitz V."/>
            <person name="Hugenholtz P."/>
            <person name="Kyrpides N.C."/>
            <person name="Klenk H.P."/>
            <person name="Detter J.C."/>
        </authorList>
    </citation>
    <scope>NUCLEOTIDE SEQUENCE [LARGE SCALE GENOMIC DNA]</scope>
    <source>
        <strain evidence="2">ATCC BAA-921 / DSM 16994 / JCM 11577 / YK-1</strain>
    </source>
</reference>
<sequence>MPIALISYFVPLAVELIKAYVKTTDSSKDDKVLEVVQTGCAYLAPRGNNTVNFGTVSVVDSHKMIEAV</sequence>